<dbReference type="AlphaFoldDB" id="A0A1R1C575"/>
<name>A0A1R1C575_PAEAM</name>
<evidence type="ECO:0000256" key="1">
    <source>
        <dbReference type="SAM" id="Phobius"/>
    </source>
</evidence>
<keyword evidence="1" id="KW-1133">Transmembrane helix</keyword>
<accession>A0A1R1C575</accession>
<evidence type="ECO:0000313" key="2">
    <source>
        <dbReference type="EMBL" id="OMF17273.1"/>
    </source>
</evidence>
<keyword evidence="1" id="KW-0812">Transmembrane</keyword>
<sequence>MKDAALYYFLGYFDALSYILLCLQLFMLPVKDNIKKIAIYALFVTSFSFMMRMVFNLPQFDLGLQYVFLVLFLRYAVEIKTHISSYVSGVGMLTYISFQLLLFFVYSISGIVPIDVINHNTGAAVFLIQIPSILIGFALTGILALLHRGFTFIVAPPHDFLIKDDYSNSENKVMILGTVVSIITMALTVTLLYIANPLWLAVTASVGLILSIYLSIRSDRRDALKNVSDYRANHK</sequence>
<feature type="transmembrane region" description="Helical" evidence="1">
    <location>
        <begin position="124"/>
        <end position="146"/>
    </location>
</feature>
<protein>
    <submittedName>
        <fullName evidence="2">Uncharacterized protein</fullName>
    </submittedName>
</protein>
<evidence type="ECO:0000313" key="3">
    <source>
        <dbReference type="Proteomes" id="UP000187134"/>
    </source>
</evidence>
<keyword evidence="1" id="KW-0472">Membrane</keyword>
<feature type="transmembrane region" description="Helical" evidence="1">
    <location>
        <begin position="198"/>
        <end position="216"/>
    </location>
</feature>
<feature type="transmembrane region" description="Helical" evidence="1">
    <location>
        <begin position="37"/>
        <end position="54"/>
    </location>
</feature>
<proteinExistence type="predicted"/>
<organism evidence="2 3">
    <name type="scientific">Paenibacillus amylolyticus</name>
    <dbReference type="NCBI Taxonomy" id="1451"/>
    <lineage>
        <taxon>Bacteria</taxon>
        <taxon>Bacillati</taxon>
        <taxon>Bacillota</taxon>
        <taxon>Bacilli</taxon>
        <taxon>Bacillales</taxon>
        <taxon>Paenibacillaceae</taxon>
        <taxon>Paenibacillus</taxon>
    </lineage>
</organism>
<reference evidence="2 3" key="1">
    <citation type="submission" date="2016-11" db="EMBL/GenBank/DDBJ databases">
        <title>Paenibacillus species isolates.</title>
        <authorList>
            <person name="Beno S.M."/>
        </authorList>
    </citation>
    <scope>NUCLEOTIDE SEQUENCE [LARGE SCALE GENOMIC DNA]</scope>
    <source>
        <strain evidence="2 3">FSL H8-0246</strain>
    </source>
</reference>
<feature type="transmembrane region" description="Helical" evidence="1">
    <location>
        <begin position="173"/>
        <end position="192"/>
    </location>
</feature>
<feature type="transmembrane region" description="Helical" evidence="1">
    <location>
        <begin position="89"/>
        <end position="112"/>
    </location>
</feature>
<gene>
    <name evidence="2" type="ORF">BK131_04730</name>
</gene>
<dbReference type="EMBL" id="MRTJ01000001">
    <property type="protein sequence ID" value="OMF17273.1"/>
    <property type="molecule type" value="Genomic_DNA"/>
</dbReference>
<dbReference type="Proteomes" id="UP000187134">
    <property type="component" value="Unassembled WGS sequence"/>
</dbReference>
<feature type="transmembrane region" description="Helical" evidence="1">
    <location>
        <begin position="6"/>
        <end position="30"/>
    </location>
</feature>
<comment type="caution">
    <text evidence="2">The sequence shown here is derived from an EMBL/GenBank/DDBJ whole genome shotgun (WGS) entry which is preliminary data.</text>
</comment>